<dbReference type="CDD" id="cd05259">
    <property type="entry name" value="PCBER_SDR_a"/>
    <property type="match status" value="1"/>
</dbReference>
<dbReference type="PANTHER" id="PTHR47706:SF6">
    <property type="entry name" value="NMRA-LIKE FAMILY PROTEIN (AFU_ORTHOLOGUE AFUA_6G00280)"/>
    <property type="match status" value="1"/>
</dbReference>
<sequence length="306" mass="33912">MPSQAILVLGAGELGTAVIEALTFHPQNTPRDSNITILLRPSTINTNDPTKKAQNAHLTSLGVAFEAGDIESNSVSDLVKIFKKYHTIISCSGMYLPSGTQLKLTRAVLEAGVRRYFPWQYGIDYDIVGAGSSQNLFDEQLEVRSLLRAQSATDWVIVSTGLFMSFLFVPGFGPVDLENRVLRGLGSWDTPVSVTTPRDIGRMVAELVYDPRGIARQVVYVVGDTVTYGRVAELVEARFGGQWKKEVWDMDLLRKELGEKPQDSMVKYQNVFAAGKGVAWDKKNTINGERGLDMEDLETYLRQMNA</sequence>
<evidence type="ECO:0000313" key="5">
    <source>
        <dbReference type="Proteomes" id="UP001408356"/>
    </source>
</evidence>
<evidence type="ECO:0000313" key="4">
    <source>
        <dbReference type="EMBL" id="KAK9425823.1"/>
    </source>
</evidence>
<comment type="caution">
    <text evidence="4">The sequence shown here is derived from an EMBL/GenBank/DDBJ whole genome shotgun (WGS) entry which is preliminary data.</text>
</comment>
<gene>
    <name evidence="4" type="ORF">SUNI508_12883</name>
</gene>
<organism evidence="4 5">
    <name type="scientific">Seiridium unicorne</name>
    <dbReference type="NCBI Taxonomy" id="138068"/>
    <lineage>
        <taxon>Eukaryota</taxon>
        <taxon>Fungi</taxon>
        <taxon>Dikarya</taxon>
        <taxon>Ascomycota</taxon>
        <taxon>Pezizomycotina</taxon>
        <taxon>Sordariomycetes</taxon>
        <taxon>Xylariomycetidae</taxon>
        <taxon>Amphisphaeriales</taxon>
        <taxon>Sporocadaceae</taxon>
        <taxon>Seiridium</taxon>
    </lineage>
</organism>
<dbReference type="PANTHER" id="PTHR47706">
    <property type="entry name" value="NMRA-LIKE FAMILY PROTEIN"/>
    <property type="match status" value="1"/>
</dbReference>
<keyword evidence="1" id="KW-0521">NADP</keyword>
<proteinExistence type="predicted"/>
<dbReference type="Proteomes" id="UP001408356">
    <property type="component" value="Unassembled WGS sequence"/>
</dbReference>
<evidence type="ECO:0000256" key="1">
    <source>
        <dbReference type="ARBA" id="ARBA00022857"/>
    </source>
</evidence>
<reference evidence="4 5" key="1">
    <citation type="journal article" date="2024" name="J. Plant Pathol.">
        <title>Sequence and assembly of the genome of Seiridium unicorne, isolate CBS 538.82, causal agent of cypress canker disease.</title>
        <authorList>
            <person name="Scali E."/>
            <person name="Rocca G.D."/>
            <person name="Danti R."/>
            <person name="Garbelotto M."/>
            <person name="Barberini S."/>
            <person name="Baroncelli R."/>
            <person name="Emiliani G."/>
        </authorList>
    </citation>
    <scope>NUCLEOTIDE SEQUENCE [LARGE SCALE GENOMIC DNA]</scope>
    <source>
        <strain evidence="4 5">BM-138-508</strain>
    </source>
</reference>
<dbReference type="InterPro" id="IPR045312">
    <property type="entry name" value="PCBER-like"/>
</dbReference>
<evidence type="ECO:0000256" key="2">
    <source>
        <dbReference type="ARBA" id="ARBA00023002"/>
    </source>
</evidence>
<dbReference type="InterPro" id="IPR036291">
    <property type="entry name" value="NAD(P)-bd_dom_sf"/>
</dbReference>
<accession>A0ABR2VFY8</accession>
<dbReference type="Pfam" id="PF05368">
    <property type="entry name" value="NmrA"/>
    <property type="match status" value="1"/>
</dbReference>
<dbReference type="InterPro" id="IPR051609">
    <property type="entry name" value="NmrA/Isoflavone_reductase-like"/>
</dbReference>
<keyword evidence="2" id="KW-0560">Oxidoreductase</keyword>
<dbReference type="InterPro" id="IPR008030">
    <property type="entry name" value="NmrA-like"/>
</dbReference>
<dbReference type="EMBL" id="JARVKF010000012">
    <property type="protein sequence ID" value="KAK9425823.1"/>
    <property type="molecule type" value="Genomic_DNA"/>
</dbReference>
<dbReference type="Gene3D" id="3.40.50.720">
    <property type="entry name" value="NAD(P)-binding Rossmann-like Domain"/>
    <property type="match status" value="1"/>
</dbReference>
<keyword evidence="5" id="KW-1185">Reference proteome</keyword>
<dbReference type="SUPFAM" id="SSF51735">
    <property type="entry name" value="NAD(P)-binding Rossmann-fold domains"/>
    <property type="match status" value="1"/>
</dbReference>
<name>A0ABR2VFY8_9PEZI</name>
<protein>
    <recommendedName>
        <fullName evidence="3">NmrA-like domain-containing protein</fullName>
    </recommendedName>
</protein>
<feature type="domain" description="NmrA-like" evidence="3">
    <location>
        <begin position="3"/>
        <end position="274"/>
    </location>
</feature>
<dbReference type="Gene3D" id="3.90.25.10">
    <property type="entry name" value="UDP-galactose 4-epimerase, domain 1"/>
    <property type="match status" value="1"/>
</dbReference>
<evidence type="ECO:0000259" key="3">
    <source>
        <dbReference type="Pfam" id="PF05368"/>
    </source>
</evidence>